<proteinExistence type="inferred from homology"/>
<gene>
    <name evidence="5" type="ORF">NDU88_006576</name>
</gene>
<accession>A0AAV7SQ19</accession>
<dbReference type="InterPro" id="IPR002475">
    <property type="entry name" value="Bcl2-like"/>
</dbReference>
<dbReference type="PROSITE" id="PS50062">
    <property type="entry name" value="BCL2_FAMILY"/>
    <property type="match status" value="1"/>
</dbReference>
<evidence type="ECO:0000256" key="1">
    <source>
        <dbReference type="ARBA" id="ARBA00009458"/>
    </source>
</evidence>
<dbReference type="GO" id="GO:2001236">
    <property type="term" value="P:regulation of extrinsic apoptotic signaling pathway"/>
    <property type="evidence" value="ECO:0007669"/>
    <property type="project" value="TreeGrafter"/>
</dbReference>
<reference evidence="5" key="1">
    <citation type="journal article" date="2022" name="bioRxiv">
        <title>Sequencing and chromosome-scale assembly of the giantPleurodeles waltlgenome.</title>
        <authorList>
            <person name="Brown T."/>
            <person name="Elewa A."/>
            <person name="Iarovenko S."/>
            <person name="Subramanian E."/>
            <person name="Araus A.J."/>
            <person name="Petzold A."/>
            <person name="Susuki M."/>
            <person name="Suzuki K.-i.T."/>
            <person name="Hayashi T."/>
            <person name="Toyoda A."/>
            <person name="Oliveira C."/>
            <person name="Osipova E."/>
            <person name="Leigh N.D."/>
            <person name="Simon A."/>
            <person name="Yun M.H."/>
        </authorList>
    </citation>
    <scope>NUCLEOTIDE SEQUENCE</scope>
    <source>
        <strain evidence="5">20211129_DDA</strain>
        <tissue evidence="5">Liver</tissue>
    </source>
</reference>
<evidence type="ECO:0000313" key="5">
    <source>
        <dbReference type="EMBL" id="KAJ1166167.1"/>
    </source>
</evidence>
<dbReference type="AlphaFoldDB" id="A0AAV7SQ19"/>
<comment type="similarity">
    <text evidence="1">Belongs to the Bcl-2 family.</text>
</comment>
<dbReference type="Proteomes" id="UP001066276">
    <property type="component" value="Chromosome 4_2"/>
</dbReference>
<dbReference type="InterPro" id="IPR036834">
    <property type="entry name" value="Bcl-2-like_sf"/>
</dbReference>
<organism evidence="5 6">
    <name type="scientific">Pleurodeles waltl</name>
    <name type="common">Iberian ribbed newt</name>
    <dbReference type="NCBI Taxonomy" id="8319"/>
    <lineage>
        <taxon>Eukaryota</taxon>
        <taxon>Metazoa</taxon>
        <taxon>Chordata</taxon>
        <taxon>Craniata</taxon>
        <taxon>Vertebrata</taxon>
        <taxon>Euteleostomi</taxon>
        <taxon>Amphibia</taxon>
        <taxon>Batrachia</taxon>
        <taxon>Caudata</taxon>
        <taxon>Salamandroidea</taxon>
        <taxon>Salamandridae</taxon>
        <taxon>Pleurodelinae</taxon>
        <taxon>Pleurodeles</taxon>
    </lineage>
</organism>
<keyword evidence="6" id="KW-1185">Reference proteome</keyword>
<evidence type="ECO:0000313" key="6">
    <source>
        <dbReference type="Proteomes" id="UP001066276"/>
    </source>
</evidence>
<name>A0AAV7SQ19_PLEWA</name>
<dbReference type="GO" id="GO:0006915">
    <property type="term" value="P:apoptotic process"/>
    <property type="evidence" value="ECO:0007669"/>
    <property type="project" value="UniProtKB-KW"/>
</dbReference>
<dbReference type="Gene3D" id="1.10.437.10">
    <property type="entry name" value="Blc2-like"/>
    <property type="match status" value="1"/>
</dbReference>
<dbReference type="PANTHER" id="PTHR14965">
    <property type="entry name" value="SI:CH73-248E21.1"/>
    <property type="match status" value="1"/>
</dbReference>
<dbReference type="EMBL" id="JANPWB010000008">
    <property type="protein sequence ID" value="KAJ1166167.1"/>
    <property type="molecule type" value="Genomic_DNA"/>
</dbReference>
<keyword evidence="3" id="KW-0053">Apoptosis</keyword>
<feature type="region of interest" description="Disordered" evidence="4">
    <location>
        <begin position="141"/>
        <end position="174"/>
    </location>
</feature>
<evidence type="ECO:0000256" key="2">
    <source>
        <dbReference type="ARBA" id="ARBA00022553"/>
    </source>
</evidence>
<dbReference type="InterPro" id="IPR020726">
    <property type="entry name" value="Bcl2_BH2_motif_CS"/>
</dbReference>
<keyword evidence="2" id="KW-0597">Phosphoprotein</keyword>
<dbReference type="PROSITE" id="PS01258">
    <property type="entry name" value="BH2"/>
    <property type="match status" value="1"/>
</dbReference>
<evidence type="ECO:0008006" key="7">
    <source>
        <dbReference type="Google" id="ProtNLM"/>
    </source>
</evidence>
<sequence>MGGAVSAAIRSSHSSLLGPLSIALPGPGSLAPTHLGLGQHSPAPSIPSLLCYRLFRPKPRLPFWKLTPCNSLWLKRSSNMNSEMETGMQEIPLEDVDEDSMEFKLLMAFAQRNLSDSRFQELIKNRDAQVWDEKKGKMVEPMNGQGGKAPRDLSPNAPLTFDSKHTKVDQKKRKKARWKRMIPQCIRGERLEYVGIIKEGEQLEMKNEKGAKESEASLESVFKQEGGDSAPDPVEHIADHLVGILHDAPDYSSDTGYRAMSRSFSVEADGISDEEALIQQIAAVLRESGDRLQEEIKSDQTLYQGIRKLLTSYSYFTKVTDLYVGNQVIEEEMEIQQQSVKIAFAMDITTKLTAIDNHPMNKVLGFGVKYLKEKFSPWIQEHGGWEKAFAVMDEEEVD</sequence>
<evidence type="ECO:0000256" key="3">
    <source>
        <dbReference type="ARBA" id="ARBA00022703"/>
    </source>
</evidence>
<comment type="caution">
    <text evidence="5">The sequence shown here is derived from an EMBL/GenBank/DDBJ whole genome shotgun (WGS) entry which is preliminary data.</text>
</comment>
<dbReference type="SUPFAM" id="SSF56854">
    <property type="entry name" value="Bcl-2 inhibitors of programmed cell death"/>
    <property type="match status" value="1"/>
</dbReference>
<evidence type="ECO:0000256" key="4">
    <source>
        <dbReference type="SAM" id="MobiDB-lite"/>
    </source>
</evidence>
<protein>
    <recommendedName>
        <fullName evidence="7">Apoptosis facilitator Bcl-2-like protein 14</fullName>
    </recommendedName>
</protein>
<dbReference type="PANTHER" id="PTHR14965:SF1">
    <property type="entry name" value="APOPTOSIS FACILITATOR BCL-2-LIKE PROTEIN 14"/>
    <property type="match status" value="1"/>
</dbReference>